<dbReference type="InterPro" id="IPR045493">
    <property type="entry name" value="DUF6435"/>
</dbReference>
<reference evidence="1 2" key="1">
    <citation type="submission" date="2019-04" db="EMBL/GenBank/DDBJ databases">
        <authorList>
            <person name="Liu A."/>
        </authorList>
    </citation>
    <scope>NUCLEOTIDE SEQUENCE [LARGE SCALE GENOMIC DNA]</scope>
    <source>
        <strain evidence="1 2">RZ03</strain>
    </source>
</reference>
<dbReference type="Proteomes" id="UP000307602">
    <property type="component" value="Unassembled WGS sequence"/>
</dbReference>
<dbReference type="Pfam" id="PF20027">
    <property type="entry name" value="DUF6435"/>
    <property type="match status" value="1"/>
</dbReference>
<dbReference type="AlphaFoldDB" id="A0A4S1DRN5"/>
<organism evidence="1 2">
    <name type="scientific">Flavivirga rizhaonensis</name>
    <dbReference type="NCBI Taxonomy" id="2559571"/>
    <lineage>
        <taxon>Bacteria</taxon>
        <taxon>Pseudomonadati</taxon>
        <taxon>Bacteroidota</taxon>
        <taxon>Flavobacteriia</taxon>
        <taxon>Flavobacteriales</taxon>
        <taxon>Flavobacteriaceae</taxon>
        <taxon>Flavivirga</taxon>
    </lineage>
</organism>
<dbReference type="OrthoDB" id="1123018at2"/>
<protein>
    <submittedName>
        <fullName evidence="1">Lacal_2735 family protein</fullName>
    </submittedName>
</protein>
<evidence type="ECO:0000313" key="1">
    <source>
        <dbReference type="EMBL" id="TGV00571.1"/>
    </source>
</evidence>
<keyword evidence="2" id="KW-1185">Reference proteome</keyword>
<evidence type="ECO:0000313" key="2">
    <source>
        <dbReference type="Proteomes" id="UP000307602"/>
    </source>
</evidence>
<dbReference type="EMBL" id="SRSO01000039">
    <property type="protein sequence ID" value="TGV00571.1"/>
    <property type="molecule type" value="Genomic_DNA"/>
</dbReference>
<dbReference type="NCBIfam" id="NF033487">
    <property type="entry name" value="Lacal_2735_fam"/>
    <property type="match status" value="1"/>
</dbReference>
<gene>
    <name evidence="1" type="ORF">EM932_19115</name>
</gene>
<name>A0A4S1DRN5_9FLAO</name>
<dbReference type="RefSeq" id="WP_135878814.1">
    <property type="nucleotide sequence ID" value="NZ_SRSO01000039.1"/>
</dbReference>
<accession>A0A4S1DRN5</accession>
<proteinExistence type="predicted"/>
<sequence length="58" mass="6994">MFNFFKRKSPLQKLNDTHRKLLKEAHKLSTVNRKMSDEKYVEADKIFKKIEKLVSELN</sequence>
<comment type="caution">
    <text evidence="1">The sequence shown here is derived from an EMBL/GenBank/DDBJ whole genome shotgun (WGS) entry which is preliminary data.</text>
</comment>